<name>A0AC34GIX7_9BILA</name>
<dbReference type="WBParaSite" id="ES5_v2.g29472.t1">
    <property type="protein sequence ID" value="ES5_v2.g29472.t1"/>
    <property type="gene ID" value="ES5_v2.g29472"/>
</dbReference>
<sequence>MRFAIIILIVVLVAVAFFA</sequence>
<accession>A0AC34GIX7</accession>
<organism evidence="1 2">
    <name type="scientific">Panagrolaimus sp. ES5</name>
    <dbReference type="NCBI Taxonomy" id="591445"/>
    <lineage>
        <taxon>Eukaryota</taxon>
        <taxon>Metazoa</taxon>
        <taxon>Ecdysozoa</taxon>
        <taxon>Nematoda</taxon>
        <taxon>Chromadorea</taxon>
        <taxon>Rhabditida</taxon>
        <taxon>Tylenchina</taxon>
        <taxon>Panagrolaimomorpha</taxon>
        <taxon>Panagrolaimoidea</taxon>
        <taxon>Panagrolaimidae</taxon>
        <taxon>Panagrolaimus</taxon>
    </lineage>
</organism>
<evidence type="ECO:0000313" key="2">
    <source>
        <dbReference type="WBParaSite" id="ES5_v2.g29472.t1"/>
    </source>
</evidence>
<proteinExistence type="predicted"/>
<dbReference type="Proteomes" id="UP000887579">
    <property type="component" value="Unplaced"/>
</dbReference>
<evidence type="ECO:0000313" key="1">
    <source>
        <dbReference type="Proteomes" id="UP000887579"/>
    </source>
</evidence>
<protein>
    <submittedName>
        <fullName evidence="2">Uncharacterized protein</fullName>
    </submittedName>
</protein>
<reference evidence="2" key="1">
    <citation type="submission" date="2022-11" db="UniProtKB">
        <authorList>
            <consortium name="WormBaseParasite"/>
        </authorList>
    </citation>
    <scope>IDENTIFICATION</scope>
</reference>